<evidence type="ECO:0000313" key="2">
    <source>
        <dbReference type="EMBL" id="OGC44256.1"/>
    </source>
</evidence>
<accession>A0A1F4UH47</accession>
<keyword evidence="1" id="KW-0472">Membrane</keyword>
<reference evidence="2 3" key="1">
    <citation type="journal article" date="2016" name="Nat. Commun.">
        <title>Thousands of microbial genomes shed light on interconnected biogeochemical processes in an aquifer system.</title>
        <authorList>
            <person name="Anantharaman K."/>
            <person name="Brown C.T."/>
            <person name="Hug L.A."/>
            <person name="Sharon I."/>
            <person name="Castelle C.J."/>
            <person name="Probst A.J."/>
            <person name="Thomas B.C."/>
            <person name="Singh A."/>
            <person name="Wilkins M.J."/>
            <person name="Karaoz U."/>
            <person name="Brodie E.L."/>
            <person name="Williams K.H."/>
            <person name="Hubbard S.S."/>
            <person name="Banfield J.F."/>
        </authorList>
    </citation>
    <scope>NUCLEOTIDE SEQUENCE [LARGE SCALE GENOMIC DNA]</scope>
</reference>
<protein>
    <submittedName>
        <fullName evidence="2">Uncharacterized protein</fullName>
    </submittedName>
</protein>
<dbReference type="AlphaFoldDB" id="A0A1F4UH47"/>
<keyword evidence="1" id="KW-0812">Transmembrane</keyword>
<evidence type="ECO:0000256" key="1">
    <source>
        <dbReference type="SAM" id="Phobius"/>
    </source>
</evidence>
<comment type="caution">
    <text evidence="2">The sequence shown here is derived from an EMBL/GenBank/DDBJ whole genome shotgun (WGS) entry which is preliminary data.</text>
</comment>
<name>A0A1F4UH47_9BACT</name>
<evidence type="ECO:0000313" key="3">
    <source>
        <dbReference type="Proteomes" id="UP000177434"/>
    </source>
</evidence>
<feature type="transmembrane region" description="Helical" evidence="1">
    <location>
        <begin position="12"/>
        <end position="32"/>
    </location>
</feature>
<gene>
    <name evidence="2" type="ORF">A2400_00935</name>
</gene>
<organism evidence="2 3">
    <name type="scientific">candidate division WS6 bacterium RIFOXYB1_FULL_33_14</name>
    <dbReference type="NCBI Taxonomy" id="1817896"/>
    <lineage>
        <taxon>Bacteria</taxon>
        <taxon>Candidatus Dojkabacteria</taxon>
    </lineage>
</organism>
<dbReference type="EMBL" id="MEUN01000072">
    <property type="protein sequence ID" value="OGC44256.1"/>
    <property type="molecule type" value="Genomic_DNA"/>
</dbReference>
<proteinExistence type="predicted"/>
<keyword evidence="1" id="KW-1133">Transmembrane helix</keyword>
<dbReference type="Proteomes" id="UP000177434">
    <property type="component" value="Unassembled WGS sequence"/>
</dbReference>
<sequence length="434" mass="49280">MTLTEAAFWTKRFGVIFLVFLAISSIIILIIFRPTDIDVPPEYLQGNFACTETKDEFLENTLTIPSLDVSTESEMAFNLQTETGKYENLPSVVNVYRYTDLGQRLNSQADAKVLAKKMGFDPEKIVRKGTTDYIWVNNSTQKSLQISARDLNFVLKTEVSKIRSIRKEADLPSEGEAVSLATNALRSLGILDTEYTKLHKVFLIDINPDGSYSEADSLINAELIRVDFLKKVPLITIPSNIVGAEDMVKTLERKDMTYEMGTQVVNEERIDVYNFSTLLTYQNPLKSNISVYVGPRDRDSEVLQEIYQIEFKTWSLEVEQCGTYELITPSTALQRIQNGEGSLVFLNVNNDEVEQYIPQNVKEFNVMDIYITYYEGLFEQQYLQPVYMVEGQAVLADGTEADFHIYYPAISYETLGDKIELEKAPVKESGGFLP</sequence>